<protein>
    <submittedName>
        <fullName evidence="2">Nucleotidyltransferase family protein</fullName>
    </submittedName>
</protein>
<dbReference type="Pfam" id="PF12804">
    <property type="entry name" value="NTP_transf_3"/>
    <property type="match status" value="1"/>
</dbReference>
<dbReference type="Gene3D" id="3.90.550.10">
    <property type="entry name" value="Spore Coat Polysaccharide Biosynthesis Protein SpsA, Chain A"/>
    <property type="match status" value="1"/>
</dbReference>
<dbReference type="GO" id="GO:0016779">
    <property type="term" value="F:nucleotidyltransferase activity"/>
    <property type="evidence" value="ECO:0007669"/>
    <property type="project" value="UniProtKB-ARBA"/>
</dbReference>
<evidence type="ECO:0000313" key="3">
    <source>
        <dbReference type="Proteomes" id="UP000823906"/>
    </source>
</evidence>
<dbReference type="InterPro" id="IPR025877">
    <property type="entry name" value="MobA-like_NTP_Trfase"/>
</dbReference>
<reference evidence="2" key="2">
    <citation type="submission" date="2021-04" db="EMBL/GenBank/DDBJ databases">
        <authorList>
            <person name="Gilroy R."/>
        </authorList>
    </citation>
    <scope>NUCLEOTIDE SEQUENCE</scope>
    <source>
        <strain evidence="2">ChiSjej5B23-2810</strain>
    </source>
</reference>
<evidence type="ECO:0000313" key="2">
    <source>
        <dbReference type="EMBL" id="HJC44605.1"/>
    </source>
</evidence>
<organism evidence="2 3">
    <name type="scientific">Candidatus Faecalibacterium faecigallinarum</name>
    <dbReference type="NCBI Taxonomy" id="2838577"/>
    <lineage>
        <taxon>Bacteria</taxon>
        <taxon>Bacillati</taxon>
        <taxon>Bacillota</taxon>
        <taxon>Clostridia</taxon>
        <taxon>Eubacteriales</taxon>
        <taxon>Oscillospiraceae</taxon>
        <taxon>Faecalibacterium</taxon>
    </lineage>
</organism>
<dbReference type="EMBL" id="DWWN01000002">
    <property type="protein sequence ID" value="HJC44605.1"/>
    <property type="molecule type" value="Genomic_DNA"/>
</dbReference>
<dbReference type="Proteomes" id="UP000823906">
    <property type="component" value="Unassembled WGS sequence"/>
</dbReference>
<dbReference type="SUPFAM" id="SSF53448">
    <property type="entry name" value="Nucleotide-diphospho-sugar transferases"/>
    <property type="match status" value="1"/>
</dbReference>
<name>A0A9D2P5S3_9FIRM</name>
<sequence>MASGAGRRFGSNKLLSAVEGVPLHRRAMAALAPAGFGRLVVCSPYPEVLSAGAEYGFRPLDNPGAGEGIAASIRLGVAAMDGMDGALFAVCDQPWLTTESVRRLLDAFSDAGDAICALSWRGTRGSPVIFPACFFGELAALTGDTGGSAVLRRHPERLRLVEASSPRELMDVDTPADLSR</sequence>
<proteinExistence type="predicted"/>
<evidence type="ECO:0000259" key="1">
    <source>
        <dbReference type="Pfam" id="PF12804"/>
    </source>
</evidence>
<dbReference type="PANTHER" id="PTHR43777">
    <property type="entry name" value="MOLYBDENUM COFACTOR CYTIDYLYLTRANSFERASE"/>
    <property type="match status" value="1"/>
</dbReference>
<dbReference type="InterPro" id="IPR029044">
    <property type="entry name" value="Nucleotide-diphossugar_trans"/>
</dbReference>
<comment type="caution">
    <text evidence="2">The sequence shown here is derived from an EMBL/GenBank/DDBJ whole genome shotgun (WGS) entry which is preliminary data.</text>
</comment>
<feature type="domain" description="MobA-like NTP transferase" evidence="1">
    <location>
        <begin position="2"/>
        <end position="156"/>
    </location>
</feature>
<reference evidence="2" key="1">
    <citation type="journal article" date="2021" name="PeerJ">
        <title>Extensive microbial diversity within the chicken gut microbiome revealed by metagenomics and culture.</title>
        <authorList>
            <person name="Gilroy R."/>
            <person name="Ravi A."/>
            <person name="Getino M."/>
            <person name="Pursley I."/>
            <person name="Horton D.L."/>
            <person name="Alikhan N.F."/>
            <person name="Baker D."/>
            <person name="Gharbi K."/>
            <person name="Hall N."/>
            <person name="Watson M."/>
            <person name="Adriaenssens E.M."/>
            <person name="Foster-Nyarko E."/>
            <person name="Jarju S."/>
            <person name="Secka A."/>
            <person name="Antonio M."/>
            <person name="Oren A."/>
            <person name="Chaudhuri R.R."/>
            <person name="La Ragione R."/>
            <person name="Hildebrand F."/>
            <person name="Pallen M.J."/>
        </authorList>
    </citation>
    <scope>NUCLEOTIDE SEQUENCE</scope>
    <source>
        <strain evidence="2">ChiSjej5B23-2810</strain>
    </source>
</reference>
<accession>A0A9D2P5S3</accession>
<dbReference type="PANTHER" id="PTHR43777:SF1">
    <property type="entry name" value="MOLYBDENUM COFACTOR CYTIDYLYLTRANSFERASE"/>
    <property type="match status" value="1"/>
</dbReference>
<gene>
    <name evidence="2" type="ORF">H9703_00445</name>
</gene>
<dbReference type="AlphaFoldDB" id="A0A9D2P5S3"/>
<dbReference type="CDD" id="cd04182">
    <property type="entry name" value="GT_2_like_f"/>
    <property type="match status" value="1"/>
</dbReference>